<dbReference type="GO" id="GO:0006511">
    <property type="term" value="P:ubiquitin-dependent protein catabolic process"/>
    <property type="evidence" value="ECO:0007669"/>
    <property type="project" value="InterPro"/>
</dbReference>
<name>A0A8S9Z7S0_9BILA</name>
<gene>
    <name evidence="2" type="ORF">Mgra_00010086</name>
</gene>
<dbReference type="Gene3D" id="3.30.710.10">
    <property type="entry name" value="Potassium Channel Kv1.1, Chain A"/>
    <property type="match status" value="1"/>
</dbReference>
<evidence type="ECO:0000256" key="1">
    <source>
        <dbReference type="SAM" id="Coils"/>
    </source>
</evidence>
<dbReference type="OrthoDB" id="2342932at2759"/>
<comment type="caution">
    <text evidence="2">The sequence shown here is derived from an EMBL/GenBank/DDBJ whole genome shotgun (WGS) entry which is preliminary data.</text>
</comment>
<dbReference type="InterPro" id="IPR011333">
    <property type="entry name" value="SKP1/BTB/POZ_sf"/>
</dbReference>
<proteinExistence type="predicted"/>
<reference evidence="2" key="1">
    <citation type="journal article" date="2020" name="Ecol. Evol.">
        <title>Genome structure and content of the rice root-knot nematode (Meloidogyne graminicola).</title>
        <authorList>
            <person name="Phan N.T."/>
            <person name="Danchin E.G.J."/>
            <person name="Klopp C."/>
            <person name="Perfus-Barbeoch L."/>
            <person name="Kozlowski D.K."/>
            <person name="Koutsovoulos G.D."/>
            <person name="Lopez-Roques C."/>
            <person name="Bouchez O."/>
            <person name="Zahm M."/>
            <person name="Besnard G."/>
            <person name="Bellafiore S."/>
        </authorList>
    </citation>
    <scope>NUCLEOTIDE SEQUENCE</scope>
    <source>
        <strain evidence="2">VN-18</strain>
    </source>
</reference>
<dbReference type="AlphaFoldDB" id="A0A8S9Z7S0"/>
<keyword evidence="3" id="KW-1185">Reference proteome</keyword>
<dbReference type="SUPFAM" id="SSF81382">
    <property type="entry name" value="Skp1 dimerisation domain-like"/>
    <property type="match status" value="1"/>
</dbReference>
<sequence>KLNIITRDSIRKNTLPSQRKKEFLKKKNRMDFSTFIFVTTDNEEVKISKEFWDKIAFIKTFHGTGYDDIKKIHLPSNAPKTGKEQLEIILNFLKLAKKYDTLTQSSTDEETSIQWKDGFFDLLKDHQLFEVIESANFLGVTDILDSLAEYIAKRIGRLNTMEEMEAFFGYKMEEKMAKLFNQFKEENEKAHLQQEEKDKEEAEKLKKEEEKRVKVEKAWADSLNEPDAENVEDDIGLNPRFMDIFYKWIIEHLENMQYLIKPVIQSSSIKPDYKLHLHSI</sequence>
<organism evidence="2 3">
    <name type="scientific">Meloidogyne graminicola</name>
    <dbReference type="NCBI Taxonomy" id="189291"/>
    <lineage>
        <taxon>Eukaryota</taxon>
        <taxon>Metazoa</taxon>
        <taxon>Ecdysozoa</taxon>
        <taxon>Nematoda</taxon>
        <taxon>Chromadorea</taxon>
        <taxon>Rhabditida</taxon>
        <taxon>Tylenchina</taxon>
        <taxon>Tylenchomorpha</taxon>
        <taxon>Tylenchoidea</taxon>
        <taxon>Meloidogynidae</taxon>
        <taxon>Meloidogyninae</taxon>
        <taxon>Meloidogyne</taxon>
    </lineage>
</organism>
<protein>
    <submittedName>
        <fullName evidence="2">Uncharacterized protein</fullName>
    </submittedName>
</protein>
<keyword evidence="1" id="KW-0175">Coiled coil</keyword>
<feature type="non-terminal residue" evidence="2">
    <location>
        <position position="280"/>
    </location>
</feature>
<dbReference type="Proteomes" id="UP000605970">
    <property type="component" value="Unassembled WGS sequence"/>
</dbReference>
<evidence type="ECO:0000313" key="3">
    <source>
        <dbReference type="Proteomes" id="UP000605970"/>
    </source>
</evidence>
<accession>A0A8S9Z7S0</accession>
<evidence type="ECO:0000313" key="2">
    <source>
        <dbReference type="EMBL" id="KAF7623622.1"/>
    </source>
</evidence>
<feature type="coiled-coil region" evidence="1">
    <location>
        <begin position="183"/>
        <end position="212"/>
    </location>
</feature>
<dbReference type="EMBL" id="JABEBT010000219">
    <property type="protein sequence ID" value="KAF7623622.1"/>
    <property type="molecule type" value="Genomic_DNA"/>
</dbReference>
<dbReference type="InterPro" id="IPR036296">
    <property type="entry name" value="SKP1-like_dim_sf"/>
</dbReference>